<evidence type="ECO:0000256" key="6">
    <source>
        <dbReference type="SAM" id="Phobius"/>
    </source>
</evidence>
<dbReference type="Proteomes" id="UP001062443">
    <property type="component" value="Unassembled WGS sequence"/>
</dbReference>
<name>A0ABQ0QI29_9PROT</name>
<evidence type="ECO:0000256" key="2">
    <source>
        <dbReference type="ARBA" id="ARBA00008974"/>
    </source>
</evidence>
<feature type="transmembrane region" description="Helical" evidence="6">
    <location>
        <begin position="28"/>
        <end position="48"/>
    </location>
</feature>
<keyword evidence="4 6" id="KW-1133">Transmembrane helix</keyword>
<comment type="caution">
    <text evidence="7">The sequence shown here is derived from an EMBL/GenBank/DDBJ whole genome shotgun (WGS) entry which is preliminary data.</text>
</comment>
<feature type="transmembrane region" description="Helical" evidence="6">
    <location>
        <begin position="407"/>
        <end position="426"/>
    </location>
</feature>
<keyword evidence="3 6" id="KW-0812">Transmembrane</keyword>
<feature type="transmembrane region" description="Helical" evidence="6">
    <location>
        <begin position="300"/>
        <end position="328"/>
    </location>
</feature>
<feature type="transmembrane region" description="Helical" evidence="6">
    <location>
        <begin position="177"/>
        <end position="197"/>
    </location>
</feature>
<proteinExistence type="inferred from homology"/>
<dbReference type="Pfam" id="PF02133">
    <property type="entry name" value="Transp_cyt_pur"/>
    <property type="match status" value="1"/>
</dbReference>
<protein>
    <submittedName>
        <fullName evidence="7">APC transporter NCS1</fullName>
    </submittedName>
</protein>
<feature type="transmembrane region" description="Helical" evidence="6">
    <location>
        <begin position="369"/>
        <end position="387"/>
    </location>
</feature>
<feature type="transmembrane region" description="Helical" evidence="6">
    <location>
        <begin position="340"/>
        <end position="357"/>
    </location>
</feature>
<evidence type="ECO:0000256" key="4">
    <source>
        <dbReference type="ARBA" id="ARBA00022989"/>
    </source>
</evidence>
<feature type="transmembrane region" description="Helical" evidence="6">
    <location>
        <begin position="258"/>
        <end position="280"/>
    </location>
</feature>
<comment type="subcellular location">
    <subcellularLocation>
        <location evidence="1">Membrane</location>
        <topology evidence="1">Multi-pass membrane protein</topology>
    </subcellularLocation>
</comment>
<feature type="transmembrane region" description="Helical" evidence="6">
    <location>
        <begin position="143"/>
        <end position="165"/>
    </location>
</feature>
<reference evidence="7" key="1">
    <citation type="submission" date="2013-04" db="EMBL/GenBank/DDBJ databases">
        <title>The genome sequencing project of 58 acetic acid bacteria.</title>
        <authorList>
            <person name="Okamoto-Kainuma A."/>
            <person name="Ishikawa M."/>
            <person name="Umino S."/>
            <person name="Koizumi Y."/>
            <person name="Shiwa Y."/>
            <person name="Yoshikawa H."/>
            <person name="Matsutani M."/>
            <person name="Matsushita K."/>
        </authorList>
    </citation>
    <scope>NUCLEOTIDE SEQUENCE</scope>
    <source>
        <strain evidence="7">NBRC 106556</strain>
    </source>
</reference>
<dbReference type="InterPro" id="IPR045225">
    <property type="entry name" value="Uracil/uridine/allantoin_perm"/>
</dbReference>
<feature type="transmembrane region" description="Helical" evidence="6">
    <location>
        <begin position="81"/>
        <end position="103"/>
    </location>
</feature>
<feature type="transmembrane region" description="Helical" evidence="6">
    <location>
        <begin position="55"/>
        <end position="75"/>
    </location>
</feature>
<evidence type="ECO:0000256" key="3">
    <source>
        <dbReference type="ARBA" id="ARBA00022692"/>
    </source>
</evidence>
<dbReference type="PANTHER" id="PTHR30618">
    <property type="entry name" value="NCS1 FAMILY PURINE/PYRIMIDINE TRANSPORTER"/>
    <property type="match status" value="1"/>
</dbReference>
<feature type="transmembrane region" description="Helical" evidence="6">
    <location>
        <begin position="432"/>
        <end position="454"/>
    </location>
</feature>
<evidence type="ECO:0000256" key="5">
    <source>
        <dbReference type="ARBA" id="ARBA00023136"/>
    </source>
</evidence>
<evidence type="ECO:0000313" key="8">
    <source>
        <dbReference type="Proteomes" id="UP001062443"/>
    </source>
</evidence>
<sequence>MNQPQPSYHNDLSPIETQDWGWFDYLSFWMSDIHSIGGYILAGTLFGLGLPPVQILTALITGSLIVCLFCTLIAVPSQRFGVPFSVIIRASFGPYAAAIPAAIRAFIAMAWYGIQTWLASNAMAVPLLRLFPCLTPFSNTQHYSFLGLSYLGWGCFLVLWGAQMLLFRKGISTIRRFFDFAGPAVYIVMVFLLIDLLHMNHWHWPHTPHSTYHGGLVPWLSATALVVSYFSGPMLNFGDFARNGRTMGHIRIGNMFGLPVNFIAFALLAVATTTLTQPVFGTEMDDPVAIVAHLDNPAALALAIITFLLATTGINIAANFVSGALDLCAIAPKMLNWKRAGWLCGIGAILITPWNLYNNPTHMHLTLDTLAAAVGPLFGIVMTDYFIRRRTSLSSAELTLNTPYDSYAASAALSATLLGALIAMAPEGVASIGFLSNFSWFLGALSGSIIYIILSPKYANA</sequence>
<keyword evidence="8" id="KW-1185">Reference proteome</keyword>
<comment type="similarity">
    <text evidence="2">Belongs to the purine-cytosine permease (2.A.39) family.</text>
</comment>
<dbReference type="PANTHER" id="PTHR30618:SF6">
    <property type="entry name" value="NCS1 FAMILY NUCLEOBASE:CATION SYMPORTER-1"/>
    <property type="match status" value="1"/>
</dbReference>
<evidence type="ECO:0000256" key="1">
    <source>
        <dbReference type="ARBA" id="ARBA00004141"/>
    </source>
</evidence>
<feature type="transmembrane region" description="Helical" evidence="6">
    <location>
        <begin position="110"/>
        <end position="131"/>
    </location>
</feature>
<feature type="transmembrane region" description="Helical" evidence="6">
    <location>
        <begin position="217"/>
        <end position="237"/>
    </location>
</feature>
<dbReference type="EMBL" id="BAQB01000008">
    <property type="protein sequence ID" value="GBR45575.1"/>
    <property type="molecule type" value="Genomic_DNA"/>
</dbReference>
<accession>A0ABQ0QI29</accession>
<keyword evidence="5 6" id="KW-0472">Membrane</keyword>
<dbReference type="InterPro" id="IPR001248">
    <property type="entry name" value="Pur-cyt_permease"/>
</dbReference>
<dbReference type="RefSeq" id="WP_068168324.1">
    <property type="nucleotide sequence ID" value="NZ_BAQB01000008.1"/>
</dbReference>
<dbReference type="Gene3D" id="1.10.4160.10">
    <property type="entry name" value="Hydantoin permease"/>
    <property type="match status" value="1"/>
</dbReference>
<gene>
    <name evidence="7" type="ORF">AA106556_0815</name>
</gene>
<organism evidence="7 8">
    <name type="scientific">Neokomagataea tanensis NBRC 106556</name>
    <dbReference type="NCBI Taxonomy" id="1223519"/>
    <lineage>
        <taxon>Bacteria</taxon>
        <taxon>Pseudomonadati</taxon>
        <taxon>Pseudomonadota</taxon>
        <taxon>Alphaproteobacteria</taxon>
        <taxon>Acetobacterales</taxon>
        <taxon>Acetobacteraceae</taxon>
        <taxon>Neokomagataea</taxon>
    </lineage>
</organism>
<evidence type="ECO:0000313" key="7">
    <source>
        <dbReference type="EMBL" id="GBR45575.1"/>
    </source>
</evidence>